<dbReference type="InterPro" id="IPR036514">
    <property type="entry name" value="SGNH_hydro_sf"/>
</dbReference>
<sequence length="264" mass="29481">MIVVARRISSSIRFHLPLRGLHHPGLVQSAARIGFLCSSAARGYTSRQALQVLPYILPSPEHTHIKLLLVFFGANDASLPKAQNNQHVPLDEYQDNLAKIISHPQVVAHAPKIVLVAPPPINEYMQWNSDQSKGLKSLSRKAAITKTYADAVVRLAQSAGVPVINLWEAFMAKAGWKLDTWKHGDALPGCMDAEPNDALADLMYDVIGLHLNPAGYDILFDELMKVIGRDWPDFLPQHLPNVLPLWNDPEGWESWRSKIQERQS</sequence>
<organism evidence="2 3">
    <name type="scientific">Periconia digitata</name>
    <dbReference type="NCBI Taxonomy" id="1303443"/>
    <lineage>
        <taxon>Eukaryota</taxon>
        <taxon>Fungi</taxon>
        <taxon>Dikarya</taxon>
        <taxon>Ascomycota</taxon>
        <taxon>Pezizomycotina</taxon>
        <taxon>Dothideomycetes</taxon>
        <taxon>Pleosporomycetidae</taxon>
        <taxon>Pleosporales</taxon>
        <taxon>Massarineae</taxon>
        <taxon>Periconiaceae</taxon>
        <taxon>Periconia</taxon>
    </lineage>
</organism>
<evidence type="ECO:0000313" key="2">
    <source>
        <dbReference type="EMBL" id="CAI6337617.1"/>
    </source>
</evidence>
<dbReference type="Gene3D" id="3.40.50.1110">
    <property type="entry name" value="SGNH hydrolase"/>
    <property type="match status" value="1"/>
</dbReference>
<dbReference type="AlphaFoldDB" id="A0A9W4UM98"/>
<dbReference type="EMBL" id="CAOQHR010000007">
    <property type="protein sequence ID" value="CAI6337617.1"/>
    <property type="molecule type" value="Genomic_DNA"/>
</dbReference>
<dbReference type="SUPFAM" id="SSF52266">
    <property type="entry name" value="SGNH hydrolase"/>
    <property type="match status" value="1"/>
</dbReference>
<dbReference type="Pfam" id="PF13472">
    <property type="entry name" value="Lipase_GDSL_2"/>
    <property type="match status" value="1"/>
</dbReference>
<reference evidence="2" key="1">
    <citation type="submission" date="2023-01" db="EMBL/GenBank/DDBJ databases">
        <authorList>
            <person name="Van Ghelder C."/>
            <person name="Rancurel C."/>
        </authorList>
    </citation>
    <scope>NUCLEOTIDE SEQUENCE</scope>
    <source>
        <strain evidence="2">CNCM I-4278</strain>
    </source>
</reference>
<dbReference type="Proteomes" id="UP001152607">
    <property type="component" value="Unassembled WGS sequence"/>
</dbReference>
<dbReference type="CDD" id="cd01838">
    <property type="entry name" value="Isoamyl_acetate_hydrolase_like"/>
    <property type="match status" value="1"/>
</dbReference>
<dbReference type="InterPro" id="IPR013830">
    <property type="entry name" value="SGNH_hydro"/>
</dbReference>
<dbReference type="PANTHER" id="PTHR14209">
    <property type="entry name" value="ISOAMYL ACETATE-HYDROLYZING ESTERASE 1"/>
    <property type="match status" value="1"/>
</dbReference>
<protein>
    <recommendedName>
        <fullName evidence="1">SGNH hydrolase-type esterase domain-containing protein</fullName>
    </recommendedName>
</protein>
<dbReference type="PANTHER" id="PTHR14209:SF19">
    <property type="entry name" value="ISOAMYL ACETATE-HYDROLYZING ESTERASE 1 HOMOLOG"/>
    <property type="match status" value="1"/>
</dbReference>
<evidence type="ECO:0000313" key="3">
    <source>
        <dbReference type="Proteomes" id="UP001152607"/>
    </source>
</evidence>
<keyword evidence="3" id="KW-1185">Reference proteome</keyword>
<name>A0A9W4UM98_9PLEO</name>
<dbReference type="OrthoDB" id="671439at2759"/>
<feature type="domain" description="SGNH hydrolase-type esterase" evidence="1">
    <location>
        <begin position="40"/>
        <end position="218"/>
    </location>
</feature>
<evidence type="ECO:0000259" key="1">
    <source>
        <dbReference type="Pfam" id="PF13472"/>
    </source>
</evidence>
<dbReference type="InterPro" id="IPR045136">
    <property type="entry name" value="Iah1-like"/>
</dbReference>
<gene>
    <name evidence="2" type="ORF">PDIGIT_LOCUS10730</name>
</gene>
<accession>A0A9W4UM98</accession>
<comment type="caution">
    <text evidence="2">The sequence shown here is derived from an EMBL/GenBank/DDBJ whole genome shotgun (WGS) entry which is preliminary data.</text>
</comment>
<proteinExistence type="predicted"/>